<accession>A0A9Q0QYF8</accession>
<gene>
    <name evidence="2" type="ORF">NE237_001799</name>
</gene>
<evidence type="ECO:0000313" key="3">
    <source>
        <dbReference type="Proteomes" id="UP001141806"/>
    </source>
</evidence>
<dbReference type="AlphaFoldDB" id="A0A9Q0QYF8"/>
<keyword evidence="3" id="KW-1185">Reference proteome</keyword>
<evidence type="ECO:0000256" key="1">
    <source>
        <dbReference type="SAM" id="MobiDB-lite"/>
    </source>
</evidence>
<dbReference type="EMBL" id="JAMYWD010000003">
    <property type="protein sequence ID" value="KAJ4976693.1"/>
    <property type="molecule type" value="Genomic_DNA"/>
</dbReference>
<reference evidence="2" key="1">
    <citation type="journal article" date="2023" name="Plant J.">
        <title>The genome of the king protea, Protea cynaroides.</title>
        <authorList>
            <person name="Chang J."/>
            <person name="Duong T.A."/>
            <person name="Schoeman C."/>
            <person name="Ma X."/>
            <person name="Roodt D."/>
            <person name="Barker N."/>
            <person name="Li Z."/>
            <person name="Van de Peer Y."/>
            <person name="Mizrachi E."/>
        </authorList>
    </citation>
    <scope>NUCLEOTIDE SEQUENCE</scope>
    <source>
        <tissue evidence="2">Young leaves</tissue>
    </source>
</reference>
<proteinExistence type="predicted"/>
<name>A0A9Q0QYF8_9MAGN</name>
<feature type="region of interest" description="Disordered" evidence="1">
    <location>
        <begin position="210"/>
        <end position="238"/>
    </location>
</feature>
<comment type="caution">
    <text evidence="2">The sequence shown here is derived from an EMBL/GenBank/DDBJ whole genome shotgun (WGS) entry which is preliminary data.</text>
</comment>
<protein>
    <submittedName>
        <fullName evidence="2">Uncharacterized protein</fullName>
    </submittedName>
</protein>
<dbReference type="Proteomes" id="UP001141806">
    <property type="component" value="Unassembled WGS sequence"/>
</dbReference>
<evidence type="ECO:0000313" key="2">
    <source>
        <dbReference type="EMBL" id="KAJ4976693.1"/>
    </source>
</evidence>
<organism evidence="2 3">
    <name type="scientific">Protea cynaroides</name>
    <dbReference type="NCBI Taxonomy" id="273540"/>
    <lineage>
        <taxon>Eukaryota</taxon>
        <taxon>Viridiplantae</taxon>
        <taxon>Streptophyta</taxon>
        <taxon>Embryophyta</taxon>
        <taxon>Tracheophyta</taxon>
        <taxon>Spermatophyta</taxon>
        <taxon>Magnoliopsida</taxon>
        <taxon>Proteales</taxon>
        <taxon>Proteaceae</taxon>
        <taxon>Protea</taxon>
    </lineage>
</organism>
<sequence>MVERQFDKKLKIFQCDGSVLASNAVSEAQSLSSNVETDNEVVIQASEVDYSVEPVITDSSGNSAVQPVIPDLNGNIVAQEPCLGVTEKASCVESSPSLQSGSLVPPGVNFSAAEGVILLPSDNLGLVHSARFKLGFAPINSTGAAGVNINSRESTGKSNTLNSDVLLDTGYRPNSVAVLTEEDGPSLSSEGFVHRPGSLISEIIHEPSLLDDANGPSFPTEENDLRLPSEENGSSSSTIEISESILPNIRPSLLLPLTVILWLREVRLG</sequence>